<gene>
    <name evidence="1" type="ORF">dnm_096820</name>
</gene>
<reference evidence="1" key="1">
    <citation type="journal article" date="2021" name="Microb. Physiol.">
        <title>Proteogenomic Insights into the Physiology of Marine, Sulfate-Reducing, Filamentous Desulfonema limicola and Desulfonema magnum.</title>
        <authorList>
            <person name="Schnaars V."/>
            <person name="Wohlbrand L."/>
            <person name="Scheve S."/>
            <person name="Hinrichs C."/>
            <person name="Reinhardt R."/>
            <person name="Rabus R."/>
        </authorList>
    </citation>
    <scope>NUCLEOTIDE SEQUENCE</scope>
    <source>
        <strain evidence="1">4be13</strain>
    </source>
</reference>
<protein>
    <submittedName>
        <fullName evidence="1">Uncharacterized protein</fullName>
    </submittedName>
</protein>
<keyword evidence="2" id="KW-1185">Reference proteome</keyword>
<dbReference type="EMBL" id="CP061800">
    <property type="protein sequence ID" value="QTA93579.1"/>
    <property type="molecule type" value="Genomic_DNA"/>
</dbReference>
<name>A0A975BZ70_9BACT</name>
<evidence type="ECO:0000313" key="1">
    <source>
        <dbReference type="EMBL" id="QTA93579.1"/>
    </source>
</evidence>
<organism evidence="1 2">
    <name type="scientific">Desulfonema magnum</name>
    <dbReference type="NCBI Taxonomy" id="45655"/>
    <lineage>
        <taxon>Bacteria</taxon>
        <taxon>Pseudomonadati</taxon>
        <taxon>Thermodesulfobacteriota</taxon>
        <taxon>Desulfobacteria</taxon>
        <taxon>Desulfobacterales</taxon>
        <taxon>Desulfococcaceae</taxon>
        <taxon>Desulfonema</taxon>
    </lineage>
</organism>
<sequence length="50" mass="5903">MKVKKASQEYKKTRVGKTRVLSCAFLFCGKLDQGNDMDLMKKKKKRLYIF</sequence>
<proteinExistence type="predicted"/>
<dbReference type="Proteomes" id="UP000663722">
    <property type="component" value="Chromosome"/>
</dbReference>
<dbReference type="AlphaFoldDB" id="A0A975BZ70"/>
<accession>A0A975BZ70</accession>
<evidence type="ECO:0000313" key="2">
    <source>
        <dbReference type="Proteomes" id="UP000663722"/>
    </source>
</evidence>
<dbReference type="KEGG" id="dmm:dnm_096820"/>